<proteinExistence type="predicted"/>
<reference evidence="1" key="2">
    <citation type="journal article" date="2022" name="New Phytol.">
        <title>Evolutionary transition to the ectomycorrhizal habit in the genomes of a hyperdiverse lineage of mushroom-forming fungi.</title>
        <authorList>
            <person name="Looney B."/>
            <person name="Miyauchi S."/>
            <person name="Morin E."/>
            <person name="Drula E."/>
            <person name="Courty P.E."/>
            <person name="Kohler A."/>
            <person name="Kuo A."/>
            <person name="LaButti K."/>
            <person name="Pangilinan J."/>
            <person name="Lipzen A."/>
            <person name="Riley R."/>
            <person name="Andreopoulos W."/>
            <person name="He G."/>
            <person name="Johnson J."/>
            <person name="Nolan M."/>
            <person name="Tritt A."/>
            <person name="Barry K.W."/>
            <person name="Grigoriev I.V."/>
            <person name="Nagy L.G."/>
            <person name="Hibbett D."/>
            <person name="Henrissat B."/>
            <person name="Matheny P.B."/>
            <person name="Labbe J."/>
            <person name="Martin F.M."/>
        </authorList>
    </citation>
    <scope>NUCLEOTIDE SEQUENCE</scope>
    <source>
        <strain evidence="1">EC-137</strain>
    </source>
</reference>
<evidence type="ECO:0000313" key="1">
    <source>
        <dbReference type="EMBL" id="KAI0031478.1"/>
    </source>
</evidence>
<protein>
    <submittedName>
        <fullName evidence="1">Uncharacterized protein</fullName>
    </submittedName>
</protein>
<sequence>MSIAASFVRHGKKIVAIGRNYVDHAKELGNAVPKEPFFFLKPTTSYLPSGGFVEAPRGINLHHEVELGIVIGKNGRDISQDDAMGYVAGYALANDVTARNMQNEVKKRGLPWAASKGFDTFTPISDFVPKEQVSDPHNLHLWLKVNGEFRQRGTTAEMIFRIPRLIEHVSSIMALEEGDLLLTGTPAGVGPFNIDDDVSCGLIDASTGQILAELQHGVVPRTGGYAFRESS</sequence>
<comment type="caution">
    <text evidence="1">The sequence shown here is derived from an EMBL/GenBank/DDBJ whole genome shotgun (WGS) entry which is preliminary data.</text>
</comment>
<accession>A0ACB8QIF4</accession>
<reference evidence="1" key="1">
    <citation type="submission" date="2021-02" db="EMBL/GenBank/DDBJ databases">
        <authorList>
            <consortium name="DOE Joint Genome Institute"/>
            <person name="Ahrendt S."/>
            <person name="Looney B.P."/>
            <person name="Miyauchi S."/>
            <person name="Morin E."/>
            <person name="Drula E."/>
            <person name="Courty P.E."/>
            <person name="Chicoki N."/>
            <person name="Fauchery L."/>
            <person name="Kohler A."/>
            <person name="Kuo A."/>
            <person name="Labutti K."/>
            <person name="Pangilinan J."/>
            <person name="Lipzen A."/>
            <person name="Riley R."/>
            <person name="Andreopoulos W."/>
            <person name="He G."/>
            <person name="Johnson J."/>
            <person name="Barry K.W."/>
            <person name="Grigoriev I.V."/>
            <person name="Nagy L."/>
            <person name="Hibbett D."/>
            <person name="Henrissat B."/>
            <person name="Matheny P.B."/>
            <person name="Labbe J."/>
            <person name="Martin F."/>
        </authorList>
    </citation>
    <scope>NUCLEOTIDE SEQUENCE</scope>
    <source>
        <strain evidence="1">EC-137</strain>
    </source>
</reference>
<evidence type="ECO:0000313" key="2">
    <source>
        <dbReference type="Proteomes" id="UP000814128"/>
    </source>
</evidence>
<organism evidence="1 2">
    <name type="scientific">Vararia minispora EC-137</name>
    <dbReference type="NCBI Taxonomy" id="1314806"/>
    <lineage>
        <taxon>Eukaryota</taxon>
        <taxon>Fungi</taxon>
        <taxon>Dikarya</taxon>
        <taxon>Basidiomycota</taxon>
        <taxon>Agaricomycotina</taxon>
        <taxon>Agaricomycetes</taxon>
        <taxon>Russulales</taxon>
        <taxon>Lachnocladiaceae</taxon>
        <taxon>Vararia</taxon>
    </lineage>
</organism>
<name>A0ACB8QIF4_9AGAM</name>
<keyword evidence="2" id="KW-1185">Reference proteome</keyword>
<dbReference type="Proteomes" id="UP000814128">
    <property type="component" value="Unassembled WGS sequence"/>
</dbReference>
<gene>
    <name evidence="1" type="ORF">K488DRAFT_79017</name>
</gene>
<dbReference type="EMBL" id="MU273578">
    <property type="protein sequence ID" value="KAI0031478.1"/>
    <property type="molecule type" value="Genomic_DNA"/>
</dbReference>